<sequence length="285" mass="33873">MKQINEDLIKDFESTLDNEPPKGKQKEQVVQDFLETNTEIFTPPNLLNHRLHFESIISKFPLDTSLITDFVYLTKSSGEWIITLVELESPNKKFFRSGISPIRCTSEFSGALDQIQSWQNFINKNKSQIINKLQPLMHPMKMRQNPISFQYWLIYGRSNEKNSSAEKLEYIKSIENKHKIIIYSFDSLITAYRNELYSYKKNILKLEKTYFKFKYLNTLPEHIFASMTSDELSLDQDQIDYLKKNGYEIDEWRNGELLTHNIFYTEKTRKKMIKRENYRDLDNGV</sequence>
<reference evidence="3 5" key="1">
    <citation type="submission" date="2022-06" db="EMBL/GenBank/DDBJ databases">
        <title>Leptospira isolates from biofilms formed at urban environments.</title>
        <authorList>
            <person name="Ribeiro P.S."/>
            <person name="Sousa T."/>
            <person name="Carvalho N."/>
            <person name="Aburjaile F."/>
            <person name="Neves F."/>
            <person name="Oliveira D."/>
            <person name="Blanco L."/>
            <person name="Lima J."/>
            <person name="Costa F."/>
            <person name="Brenig B."/>
            <person name="Soares S."/>
            <person name="Ramos R."/>
            <person name="Goes-Neto A."/>
            <person name="Matiuzzi M."/>
            <person name="Azevedo V."/>
            <person name="Ristow P."/>
        </authorList>
    </citation>
    <scope>NUCLEOTIDE SEQUENCE</scope>
    <source>
        <strain evidence="2 5">VSF19</strain>
        <strain evidence="3">VSF20</strain>
    </source>
</reference>
<feature type="domain" description="Shedu protein SduA C-terminal" evidence="1">
    <location>
        <begin position="25"/>
        <end position="189"/>
    </location>
</feature>
<dbReference type="AlphaFoldDB" id="A0AAW5VTM1"/>
<dbReference type="Proteomes" id="UP001208912">
    <property type="component" value="Unassembled WGS sequence"/>
</dbReference>
<evidence type="ECO:0000313" key="3">
    <source>
        <dbReference type="EMBL" id="MCW7532247.1"/>
    </source>
</evidence>
<evidence type="ECO:0000259" key="1">
    <source>
        <dbReference type="Pfam" id="PF14082"/>
    </source>
</evidence>
<organism evidence="3 4">
    <name type="scientific">Leptospira soteropolitanensis</name>
    <dbReference type="NCBI Taxonomy" id="2950025"/>
    <lineage>
        <taxon>Bacteria</taxon>
        <taxon>Pseudomonadati</taxon>
        <taxon>Spirochaetota</taxon>
        <taxon>Spirochaetia</taxon>
        <taxon>Leptospirales</taxon>
        <taxon>Leptospiraceae</taxon>
        <taxon>Leptospira</taxon>
    </lineage>
</organism>
<dbReference type="Pfam" id="PF14082">
    <property type="entry name" value="SduA_C"/>
    <property type="match status" value="1"/>
</dbReference>
<dbReference type="InterPro" id="IPR025359">
    <property type="entry name" value="SduA_C"/>
</dbReference>
<accession>A0AAW5VTM1</accession>
<dbReference type="EMBL" id="JAMQPL010000019">
    <property type="protein sequence ID" value="MCW7532247.1"/>
    <property type="molecule type" value="Genomic_DNA"/>
</dbReference>
<dbReference type="Proteomes" id="UP001208540">
    <property type="component" value="Unassembled WGS sequence"/>
</dbReference>
<dbReference type="EMBL" id="JAMQPM010000018">
    <property type="protein sequence ID" value="MCW7528395.1"/>
    <property type="molecule type" value="Genomic_DNA"/>
</dbReference>
<name>A0AAW5VTM1_9LEPT</name>
<keyword evidence="5" id="KW-1185">Reference proteome</keyword>
<evidence type="ECO:0000313" key="5">
    <source>
        <dbReference type="Proteomes" id="UP001208912"/>
    </source>
</evidence>
<comment type="caution">
    <text evidence="3">The sequence shown here is derived from an EMBL/GenBank/DDBJ whole genome shotgun (WGS) entry which is preliminary data.</text>
</comment>
<evidence type="ECO:0000313" key="4">
    <source>
        <dbReference type="Proteomes" id="UP001208540"/>
    </source>
</evidence>
<dbReference type="RefSeq" id="WP_265353499.1">
    <property type="nucleotide sequence ID" value="NZ_JAMQPL010000019.1"/>
</dbReference>
<protein>
    <submittedName>
        <fullName evidence="3">DUF4263 domain-containing protein</fullName>
    </submittedName>
</protein>
<evidence type="ECO:0000313" key="2">
    <source>
        <dbReference type="EMBL" id="MCW7528395.1"/>
    </source>
</evidence>
<proteinExistence type="predicted"/>
<gene>
    <name evidence="2" type="ORF">ND861_18705</name>
    <name evidence="3" type="ORF">ND862_18670</name>
</gene>